<evidence type="ECO:0000256" key="14">
    <source>
        <dbReference type="ARBA" id="ARBA00023136"/>
    </source>
</evidence>
<keyword evidence="7 17" id="KW-0812">Transmembrane</keyword>
<evidence type="ECO:0000256" key="1">
    <source>
        <dbReference type="ARBA" id="ARBA00000085"/>
    </source>
</evidence>
<keyword evidence="4" id="KW-1003">Cell membrane</keyword>
<evidence type="ECO:0000256" key="13">
    <source>
        <dbReference type="ARBA" id="ARBA00023026"/>
    </source>
</evidence>
<accession>A0A4Q9DJL5</accession>
<evidence type="ECO:0000256" key="6">
    <source>
        <dbReference type="ARBA" id="ARBA00022679"/>
    </source>
</evidence>
<feature type="transmembrane region" description="Helical" evidence="17">
    <location>
        <begin position="161"/>
        <end position="184"/>
    </location>
</feature>
<dbReference type="InterPro" id="IPR036890">
    <property type="entry name" value="HATPase_C_sf"/>
</dbReference>
<evidence type="ECO:0000256" key="17">
    <source>
        <dbReference type="SAM" id="Phobius"/>
    </source>
</evidence>
<comment type="caution">
    <text evidence="20">The sequence shown here is derived from an EMBL/GenBank/DDBJ whole genome shotgun (WGS) entry which is preliminary data.</text>
</comment>
<dbReference type="Pfam" id="PF00512">
    <property type="entry name" value="HisKA"/>
    <property type="match status" value="1"/>
</dbReference>
<dbReference type="OrthoDB" id="9813151at2"/>
<keyword evidence="8" id="KW-0547">Nucleotide-binding</keyword>
<dbReference type="PANTHER" id="PTHR45528:SF11">
    <property type="entry name" value="HISTIDINE KINASE"/>
    <property type="match status" value="1"/>
</dbReference>
<evidence type="ECO:0000256" key="3">
    <source>
        <dbReference type="ARBA" id="ARBA00012438"/>
    </source>
</evidence>
<comment type="subcellular location">
    <subcellularLocation>
        <location evidence="2">Cell membrane</location>
        <topology evidence="2">Multi-pass membrane protein</topology>
    </subcellularLocation>
</comment>
<dbReference type="InterPro" id="IPR036097">
    <property type="entry name" value="HisK_dim/P_sf"/>
</dbReference>
<dbReference type="Gene3D" id="1.10.287.130">
    <property type="match status" value="1"/>
</dbReference>
<dbReference type="EMBL" id="SIRE01000030">
    <property type="protein sequence ID" value="TBL70787.1"/>
    <property type="molecule type" value="Genomic_DNA"/>
</dbReference>
<dbReference type="GO" id="GO:0005886">
    <property type="term" value="C:plasma membrane"/>
    <property type="evidence" value="ECO:0007669"/>
    <property type="project" value="UniProtKB-SubCell"/>
</dbReference>
<keyword evidence="9 20" id="KW-0418">Kinase</keyword>
<dbReference type="InterPro" id="IPR003660">
    <property type="entry name" value="HAMP_dom"/>
</dbReference>
<dbReference type="GO" id="GO:0005524">
    <property type="term" value="F:ATP binding"/>
    <property type="evidence" value="ECO:0007669"/>
    <property type="project" value="UniProtKB-KW"/>
</dbReference>
<dbReference type="SMART" id="SM00388">
    <property type="entry name" value="HisKA"/>
    <property type="match status" value="1"/>
</dbReference>
<dbReference type="PANTHER" id="PTHR45528">
    <property type="entry name" value="SENSOR HISTIDINE KINASE CPXA"/>
    <property type="match status" value="1"/>
</dbReference>
<keyword evidence="21" id="KW-1185">Reference proteome</keyword>
<dbReference type="FunFam" id="1.10.287.130:FF:000001">
    <property type="entry name" value="Two-component sensor histidine kinase"/>
    <property type="match status" value="1"/>
</dbReference>
<evidence type="ECO:0000256" key="9">
    <source>
        <dbReference type="ARBA" id="ARBA00022777"/>
    </source>
</evidence>
<keyword evidence="5" id="KW-0597">Phosphoprotein</keyword>
<comment type="function">
    <text evidence="15">Member of the two-component regulatory system HssS/HssR involved in intracellular heme homeostasis and tempering of staphylococcal virulence. HssS functions as a heme sensor histidine kinase which is autophosphorylated at a histidine residue and transfers its phosphate group to an aspartate residue of HssR. HssR/HssS activates the expression of hrtAB, an efflux pump, in response to extracellular heme, hemin, hemoglobin or blood.</text>
</comment>
<dbReference type="SUPFAM" id="SSF158472">
    <property type="entry name" value="HAMP domain-like"/>
    <property type="match status" value="1"/>
</dbReference>
<dbReference type="GO" id="GO:0000155">
    <property type="term" value="F:phosphorelay sensor kinase activity"/>
    <property type="evidence" value="ECO:0007669"/>
    <property type="project" value="InterPro"/>
</dbReference>
<dbReference type="SUPFAM" id="SSF55874">
    <property type="entry name" value="ATPase domain of HSP90 chaperone/DNA topoisomerase II/histidine kinase"/>
    <property type="match status" value="1"/>
</dbReference>
<dbReference type="Proteomes" id="UP000293142">
    <property type="component" value="Unassembled WGS sequence"/>
</dbReference>
<dbReference type="FunFam" id="3.30.565.10:FF:000006">
    <property type="entry name" value="Sensor histidine kinase WalK"/>
    <property type="match status" value="1"/>
</dbReference>
<dbReference type="PROSITE" id="PS50109">
    <property type="entry name" value="HIS_KIN"/>
    <property type="match status" value="1"/>
</dbReference>
<feature type="transmembrane region" description="Helical" evidence="17">
    <location>
        <begin position="6"/>
        <end position="27"/>
    </location>
</feature>
<reference evidence="20 21" key="1">
    <citation type="submission" date="2019-02" db="EMBL/GenBank/DDBJ databases">
        <title>Paenibacillus sp. nov., isolated from surface-sterilized tissue of Thalictrum simplex L.</title>
        <authorList>
            <person name="Tuo L."/>
        </authorList>
    </citation>
    <scope>NUCLEOTIDE SEQUENCE [LARGE SCALE GENOMIC DNA]</scope>
    <source>
        <strain evidence="20 21">N2SHLJ1</strain>
    </source>
</reference>
<evidence type="ECO:0000256" key="4">
    <source>
        <dbReference type="ARBA" id="ARBA00022475"/>
    </source>
</evidence>
<dbReference type="EC" id="2.7.13.3" evidence="3"/>
<dbReference type="PRINTS" id="PR00344">
    <property type="entry name" value="BCTRLSENSOR"/>
</dbReference>
<dbReference type="InterPro" id="IPR003661">
    <property type="entry name" value="HisK_dim/P_dom"/>
</dbReference>
<keyword evidence="10" id="KW-0067">ATP-binding</keyword>
<dbReference type="Gene3D" id="6.10.340.10">
    <property type="match status" value="1"/>
</dbReference>
<proteinExistence type="predicted"/>
<protein>
    <recommendedName>
        <fullName evidence="16">Heme sensor protein HssS</fullName>
        <ecNumber evidence="3">2.7.13.3</ecNumber>
    </recommendedName>
</protein>
<dbReference type="InterPro" id="IPR050398">
    <property type="entry name" value="HssS/ArlS-like"/>
</dbReference>
<feature type="domain" description="HAMP" evidence="19">
    <location>
        <begin position="181"/>
        <end position="233"/>
    </location>
</feature>
<evidence type="ECO:0000256" key="10">
    <source>
        <dbReference type="ARBA" id="ARBA00022840"/>
    </source>
</evidence>
<keyword evidence="11 17" id="KW-1133">Transmembrane helix</keyword>
<feature type="domain" description="Histidine kinase" evidence="18">
    <location>
        <begin position="241"/>
        <end position="456"/>
    </location>
</feature>
<evidence type="ECO:0000256" key="12">
    <source>
        <dbReference type="ARBA" id="ARBA00023012"/>
    </source>
</evidence>
<dbReference type="CDD" id="cd00075">
    <property type="entry name" value="HATPase"/>
    <property type="match status" value="1"/>
</dbReference>
<evidence type="ECO:0000256" key="5">
    <source>
        <dbReference type="ARBA" id="ARBA00022553"/>
    </source>
</evidence>
<dbReference type="InterPro" id="IPR004358">
    <property type="entry name" value="Sig_transdc_His_kin-like_C"/>
</dbReference>
<dbReference type="AlphaFoldDB" id="A0A4Q9DJL5"/>
<evidence type="ECO:0000256" key="15">
    <source>
        <dbReference type="ARBA" id="ARBA00037219"/>
    </source>
</evidence>
<dbReference type="SMART" id="SM00304">
    <property type="entry name" value="HAMP"/>
    <property type="match status" value="1"/>
</dbReference>
<evidence type="ECO:0000313" key="20">
    <source>
        <dbReference type="EMBL" id="TBL70787.1"/>
    </source>
</evidence>
<evidence type="ECO:0000256" key="2">
    <source>
        <dbReference type="ARBA" id="ARBA00004651"/>
    </source>
</evidence>
<dbReference type="InterPro" id="IPR005467">
    <property type="entry name" value="His_kinase_dom"/>
</dbReference>
<evidence type="ECO:0000256" key="7">
    <source>
        <dbReference type="ARBA" id="ARBA00022692"/>
    </source>
</evidence>
<dbReference type="RefSeq" id="WP_131017730.1">
    <property type="nucleotide sequence ID" value="NZ_SIRE01000030.1"/>
</dbReference>
<keyword evidence="14 17" id="KW-0472">Membrane</keyword>
<dbReference type="CDD" id="cd06225">
    <property type="entry name" value="HAMP"/>
    <property type="match status" value="1"/>
</dbReference>
<evidence type="ECO:0000256" key="16">
    <source>
        <dbReference type="ARBA" id="ARBA00040841"/>
    </source>
</evidence>
<sequence>MSRSLYFRTVLVFVLVVIFSVTLSYYVSSLLFRNKGEAQMQDDMLTAGHYTIQMFKETGVKNPDSYITRLALLQHFIFLLYDETGEVKTYPVSPLPPEENRPIDKSVIKYVLDGDNYQNRAPQKKPLDELIGLPFQVNGKPYALFVQLNVSARSADLEKTAAMTLLLVLAIGSLTALIASRYVVKPLLKLTEATSRLAKGDFGVQVNVRSKDEIGLLADSFNRMSKELGQIERMRQDFVANVSHEIQTPLTSIRGFSKALKENVIADEDRGRYLDIIQTESERLSRLVDNLLRLASLESEHHPFTPAVYDLGEQLRKVMLSLDPLFEQKGVEWDVDLPGVKIFADEDQLYQVWVNLLRNSIKFTPRGGSVAVAIHKDADGVSVSVQDTGIGIREIDKTHIFERFYKADVNGEEEAAGNGLGLAIVKKIVDIHEGIVEVYSKEGQGSQFVIKLPNRAEM</sequence>
<dbReference type="PROSITE" id="PS50885">
    <property type="entry name" value="HAMP"/>
    <property type="match status" value="1"/>
</dbReference>
<comment type="catalytic activity">
    <reaction evidence="1">
        <text>ATP + protein L-histidine = ADP + protein N-phospho-L-histidine.</text>
        <dbReference type="EC" id="2.7.13.3"/>
    </reaction>
</comment>
<keyword evidence="13" id="KW-0843">Virulence</keyword>
<evidence type="ECO:0000259" key="18">
    <source>
        <dbReference type="PROSITE" id="PS50109"/>
    </source>
</evidence>
<dbReference type="SMART" id="SM00387">
    <property type="entry name" value="HATPase_c"/>
    <property type="match status" value="1"/>
</dbReference>
<keyword evidence="6" id="KW-0808">Transferase</keyword>
<gene>
    <name evidence="20" type="ORF">EYB31_32730</name>
</gene>
<dbReference type="Gene3D" id="3.30.565.10">
    <property type="entry name" value="Histidine kinase-like ATPase, C-terminal domain"/>
    <property type="match status" value="1"/>
</dbReference>
<organism evidence="20 21">
    <name type="scientific">Paenibacillus thalictri</name>
    <dbReference type="NCBI Taxonomy" id="2527873"/>
    <lineage>
        <taxon>Bacteria</taxon>
        <taxon>Bacillati</taxon>
        <taxon>Bacillota</taxon>
        <taxon>Bacilli</taxon>
        <taxon>Bacillales</taxon>
        <taxon>Paenibacillaceae</taxon>
        <taxon>Paenibacillus</taxon>
    </lineage>
</organism>
<evidence type="ECO:0000313" key="21">
    <source>
        <dbReference type="Proteomes" id="UP000293142"/>
    </source>
</evidence>
<evidence type="ECO:0000259" key="19">
    <source>
        <dbReference type="PROSITE" id="PS50885"/>
    </source>
</evidence>
<evidence type="ECO:0000256" key="8">
    <source>
        <dbReference type="ARBA" id="ARBA00022741"/>
    </source>
</evidence>
<dbReference type="Pfam" id="PF02518">
    <property type="entry name" value="HATPase_c"/>
    <property type="match status" value="1"/>
</dbReference>
<dbReference type="InterPro" id="IPR003594">
    <property type="entry name" value="HATPase_dom"/>
</dbReference>
<keyword evidence="12" id="KW-0902">Two-component regulatory system</keyword>
<evidence type="ECO:0000256" key="11">
    <source>
        <dbReference type="ARBA" id="ARBA00022989"/>
    </source>
</evidence>
<name>A0A4Q9DJL5_9BACL</name>
<dbReference type="SUPFAM" id="SSF47384">
    <property type="entry name" value="Homodimeric domain of signal transducing histidine kinase"/>
    <property type="match status" value="1"/>
</dbReference>
<dbReference type="Pfam" id="PF00672">
    <property type="entry name" value="HAMP"/>
    <property type="match status" value="1"/>
</dbReference>
<dbReference type="CDD" id="cd00082">
    <property type="entry name" value="HisKA"/>
    <property type="match status" value="1"/>
</dbReference>